<name>A0A4V5PNW5_RHOCA</name>
<dbReference type="OrthoDB" id="1493540at2"/>
<accession>A0A4V5PNW5</accession>
<feature type="domain" description="Transcription regulator TrmB N-terminal" evidence="1">
    <location>
        <begin position="13"/>
        <end position="76"/>
    </location>
</feature>
<dbReference type="RefSeq" id="WP_136908441.1">
    <property type="nucleotide sequence ID" value="NZ_SWJZ01000081.1"/>
</dbReference>
<dbReference type="InterPro" id="IPR021586">
    <property type="entry name" value="Tscrpt_reg_TrmB_C"/>
</dbReference>
<dbReference type="Proteomes" id="UP000310597">
    <property type="component" value="Unassembled WGS sequence"/>
</dbReference>
<comment type="caution">
    <text evidence="3">The sequence shown here is derived from an EMBL/GenBank/DDBJ whole genome shotgun (WGS) entry which is preliminary data.</text>
</comment>
<dbReference type="InterPro" id="IPR002831">
    <property type="entry name" value="Tscrpt_reg_TrmB_N"/>
</dbReference>
<dbReference type="PANTHER" id="PTHR34293">
    <property type="entry name" value="HTH-TYPE TRANSCRIPTIONAL REGULATOR TRMBL2"/>
    <property type="match status" value="1"/>
</dbReference>
<gene>
    <name evidence="3" type="ORF">FBT96_16220</name>
</gene>
<sequence>MTSDPPLLAAMMTLGFTQYEARAYCALQASGPGNGHEVARASGVPPSKIYETLARLLEKGAVLKAQEEPARYLARPWSEVSSNLLARLGGAAETVGAELDKLRRPESPRAIWALPDRETVLDTARGFLSEARESIFASVWDEEMGALAPALEAAARRGVRVHVAIYGETRLSAAQGYDLTACGRSAMERLAGRRLMSLVADGAQALVAELHPDGGVEAIRTDAPVIGLLVAEYVKADVLGRLLIDEMGEARFERLRRDPGGIDALLRG</sequence>
<organism evidence="3 4">
    <name type="scientific">Rhodobacter capsulatus</name>
    <name type="common">Rhodopseudomonas capsulata</name>
    <dbReference type="NCBI Taxonomy" id="1061"/>
    <lineage>
        <taxon>Bacteria</taxon>
        <taxon>Pseudomonadati</taxon>
        <taxon>Pseudomonadota</taxon>
        <taxon>Alphaproteobacteria</taxon>
        <taxon>Rhodobacterales</taxon>
        <taxon>Rhodobacter group</taxon>
        <taxon>Rhodobacter</taxon>
    </lineage>
</organism>
<dbReference type="Gene3D" id="1.10.10.10">
    <property type="entry name" value="Winged helix-like DNA-binding domain superfamily/Winged helix DNA-binding domain"/>
    <property type="match status" value="1"/>
</dbReference>
<dbReference type="InterPro" id="IPR036388">
    <property type="entry name" value="WH-like_DNA-bd_sf"/>
</dbReference>
<evidence type="ECO:0000313" key="4">
    <source>
        <dbReference type="Proteomes" id="UP000310597"/>
    </source>
</evidence>
<evidence type="ECO:0000259" key="1">
    <source>
        <dbReference type="Pfam" id="PF01978"/>
    </source>
</evidence>
<dbReference type="EMBL" id="SWJZ01000081">
    <property type="protein sequence ID" value="TKD15601.1"/>
    <property type="molecule type" value="Genomic_DNA"/>
</dbReference>
<dbReference type="InterPro" id="IPR036390">
    <property type="entry name" value="WH_DNA-bd_sf"/>
</dbReference>
<evidence type="ECO:0000313" key="3">
    <source>
        <dbReference type="EMBL" id="TKD15601.1"/>
    </source>
</evidence>
<evidence type="ECO:0000259" key="2">
    <source>
        <dbReference type="Pfam" id="PF11495"/>
    </source>
</evidence>
<dbReference type="Pfam" id="PF01978">
    <property type="entry name" value="TrmB"/>
    <property type="match status" value="1"/>
</dbReference>
<dbReference type="Pfam" id="PF11495">
    <property type="entry name" value="Regulator_TrmB"/>
    <property type="match status" value="1"/>
</dbReference>
<dbReference type="AlphaFoldDB" id="A0A4V5PNW5"/>
<reference evidence="3 4" key="1">
    <citation type="submission" date="2019-04" db="EMBL/GenBank/DDBJ databases">
        <title>Draft Whole-Genome sequence of the purple photosynthetic bacterium Rhodobacter capsulatus SP108 with an indigenous class A beta-lactamase.</title>
        <authorList>
            <person name="Robertson S."/>
            <person name="Meyer T.E."/>
            <person name="Kyndt J.A."/>
        </authorList>
    </citation>
    <scope>NUCLEOTIDE SEQUENCE [LARGE SCALE GENOMIC DNA]</scope>
    <source>
        <strain evidence="3 4">SP108</strain>
    </source>
</reference>
<protein>
    <submittedName>
        <fullName evidence="3">TrmB family transcriptional regulator</fullName>
    </submittedName>
</protein>
<dbReference type="SUPFAM" id="SSF46785">
    <property type="entry name" value="Winged helix' DNA-binding domain"/>
    <property type="match status" value="1"/>
</dbReference>
<dbReference type="SUPFAM" id="SSF56024">
    <property type="entry name" value="Phospholipase D/nuclease"/>
    <property type="match status" value="1"/>
</dbReference>
<dbReference type="InterPro" id="IPR051797">
    <property type="entry name" value="TrmB-like"/>
</dbReference>
<feature type="domain" description="Transcription regulator TrmB C-terminal" evidence="2">
    <location>
        <begin position="111"/>
        <end position="208"/>
    </location>
</feature>
<proteinExistence type="predicted"/>
<dbReference type="PANTHER" id="PTHR34293:SF1">
    <property type="entry name" value="HTH-TYPE TRANSCRIPTIONAL REGULATOR TRMBL2"/>
    <property type="match status" value="1"/>
</dbReference>
<dbReference type="CDD" id="cd09124">
    <property type="entry name" value="PLDc_like_TrmB_middle"/>
    <property type="match status" value="1"/>
</dbReference>